<comment type="similarity">
    <text evidence="1">Belongs to the Ntn-hydrolase family.</text>
</comment>
<evidence type="ECO:0000259" key="7">
    <source>
        <dbReference type="SMART" id="SM01389"/>
    </source>
</evidence>
<dbReference type="Gene3D" id="3.60.20.30">
    <property type="entry name" value="(Glycosyl)asparaginase"/>
    <property type="match status" value="1"/>
</dbReference>
<dbReference type="GO" id="GO:0016811">
    <property type="term" value="F:hydrolase activity, acting on carbon-nitrogen (but not peptide) bonds, in linear amides"/>
    <property type="evidence" value="ECO:0007669"/>
    <property type="project" value="UniProtKB-ARBA"/>
</dbReference>
<feature type="compositionally biased region" description="Basic and acidic residues" evidence="6">
    <location>
        <begin position="232"/>
        <end position="243"/>
    </location>
</feature>
<dbReference type="SMART" id="SM01389">
    <property type="entry name" value="Spt4"/>
    <property type="match status" value="1"/>
</dbReference>
<dbReference type="InterPro" id="IPR022800">
    <property type="entry name" value="Spt4/RpoE2_Znf"/>
</dbReference>
<feature type="active site" description="Nucleophile" evidence="3">
    <location>
        <position position="247"/>
    </location>
</feature>
<feature type="binding site" evidence="4">
    <location>
        <begin position="274"/>
        <end position="277"/>
    </location>
    <ligand>
        <name>substrate</name>
    </ligand>
</feature>
<dbReference type="CDD" id="cd04513">
    <property type="entry name" value="Glycosylasparaginase"/>
    <property type="match status" value="1"/>
</dbReference>
<dbReference type="Pfam" id="PF01112">
    <property type="entry name" value="Asparaginase_2"/>
    <property type="match status" value="1"/>
</dbReference>
<dbReference type="PANTHER" id="PTHR10188:SF6">
    <property type="entry name" value="N(4)-(BETA-N-ACETYLGLUCOSAMINYL)-L-ASPARAGINASE"/>
    <property type="match status" value="1"/>
</dbReference>
<sequence length="384" mass="41451">METHAMIPNDLRNLRACLLCGLVKTLNQFQTSGCENCEEYLQMQGDRDEVYSCTSANFDARYNTEKIVINTWPFTKATDAAFAALQSGMDSLDSVVEGCSVAEADLGIHTVGYGGSPDEGGNTTVDALVMDGRNMEAGAVASMPYIKDAIKVAREVYRSTRHTLLVGEFATNFAASRGFQKTDLHSDWSRKSWNEWKDKSCQPNFRRSEAWLPDPSQSCGPYTGKTVSNPGADERPGGTVNESKHDTIGMIAFDGKSTSIGTSTNGAIFRVPGRVGDSPIPGAGGYVLPDNTGAAVATGDGDILMRFLLSFQAATFVSQGLSPNEACVKALKSVVQTGIWYGAVIALDRYGNYGGACVGFDNFELSVRKESWSKTRTFHIPCIK</sequence>
<comment type="caution">
    <text evidence="8">The sequence shown here is derived from an EMBL/GenBank/DDBJ whole genome shotgun (WGS) entry which is preliminary data.</text>
</comment>
<evidence type="ECO:0000256" key="5">
    <source>
        <dbReference type="PIRSR" id="PIRSR600246-3"/>
    </source>
</evidence>
<accession>A0ABD2Q5B1</accession>
<keyword evidence="2" id="KW-0804">Transcription</keyword>
<evidence type="ECO:0000313" key="9">
    <source>
        <dbReference type="Proteomes" id="UP001626550"/>
    </source>
</evidence>
<dbReference type="InterPro" id="IPR000246">
    <property type="entry name" value="Peptidase_T2"/>
</dbReference>
<gene>
    <name evidence="8" type="ORF">Ciccas_006612</name>
</gene>
<feature type="site" description="Cleavage; by autolysis" evidence="5">
    <location>
        <begin position="246"/>
        <end position="247"/>
    </location>
</feature>
<dbReference type="InterPro" id="IPR038510">
    <property type="entry name" value="Spt4_sf"/>
</dbReference>
<dbReference type="CDD" id="cd07973">
    <property type="entry name" value="Spt4"/>
    <property type="match status" value="1"/>
</dbReference>
<dbReference type="InterPro" id="IPR029055">
    <property type="entry name" value="Ntn_hydrolases_N"/>
</dbReference>
<name>A0ABD2Q5B1_9PLAT</name>
<evidence type="ECO:0000256" key="4">
    <source>
        <dbReference type="PIRSR" id="PIRSR600246-2"/>
    </source>
</evidence>
<feature type="binding site" evidence="4">
    <location>
        <begin position="298"/>
        <end position="301"/>
    </location>
    <ligand>
        <name>substrate</name>
    </ligand>
</feature>
<organism evidence="8 9">
    <name type="scientific">Cichlidogyrus casuarinus</name>
    <dbReference type="NCBI Taxonomy" id="1844966"/>
    <lineage>
        <taxon>Eukaryota</taxon>
        <taxon>Metazoa</taxon>
        <taxon>Spiralia</taxon>
        <taxon>Lophotrochozoa</taxon>
        <taxon>Platyhelminthes</taxon>
        <taxon>Monogenea</taxon>
        <taxon>Monopisthocotylea</taxon>
        <taxon>Dactylogyridea</taxon>
        <taxon>Ancyrocephalidae</taxon>
        <taxon>Cichlidogyrus</taxon>
    </lineage>
</organism>
<dbReference type="Pfam" id="PF06093">
    <property type="entry name" value="Spt4"/>
    <property type="match status" value="1"/>
</dbReference>
<evidence type="ECO:0000256" key="2">
    <source>
        <dbReference type="ARBA" id="ARBA00023163"/>
    </source>
</evidence>
<feature type="region of interest" description="Disordered" evidence="6">
    <location>
        <begin position="207"/>
        <end position="243"/>
    </location>
</feature>
<evidence type="ECO:0000313" key="8">
    <source>
        <dbReference type="EMBL" id="KAL3314769.1"/>
    </source>
</evidence>
<dbReference type="PANTHER" id="PTHR10188">
    <property type="entry name" value="L-ASPARAGINASE"/>
    <property type="match status" value="1"/>
</dbReference>
<feature type="compositionally biased region" description="Polar residues" evidence="6">
    <location>
        <begin position="215"/>
        <end position="229"/>
    </location>
</feature>
<dbReference type="EMBL" id="JBJKFK010000912">
    <property type="protein sequence ID" value="KAL3314769.1"/>
    <property type="molecule type" value="Genomic_DNA"/>
</dbReference>
<evidence type="ECO:0000256" key="1">
    <source>
        <dbReference type="ARBA" id="ARBA00010872"/>
    </source>
</evidence>
<dbReference type="AlphaFoldDB" id="A0ABD2Q5B1"/>
<dbReference type="Proteomes" id="UP001626550">
    <property type="component" value="Unassembled WGS sequence"/>
</dbReference>
<keyword evidence="9" id="KW-1185">Reference proteome</keyword>
<evidence type="ECO:0000256" key="3">
    <source>
        <dbReference type="PIRSR" id="PIRSR600246-1"/>
    </source>
</evidence>
<evidence type="ECO:0000256" key="6">
    <source>
        <dbReference type="SAM" id="MobiDB-lite"/>
    </source>
</evidence>
<reference evidence="8 9" key="1">
    <citation type="submission" date="2024-11" db="EMBL/GenBank/DDBJ databases">
        <title>Adaptive evolution of stress response genes in parasites aligns with host niche diversity.</title>
        <authorList>
            <person name="Hahn C."/>
            <person name="Resl P."/>
        </authorList>
    </citation>
    <scope>NUCLEOTIDE SEQUENCE [LARGE SCALE GENOMIC DNA]</scope>
    <source>
        <strain evidence="8">EGGRZ-B1_66</strain>
        <tissue evidence="8">Body</tissue>
    </source>
</reference>
<feature type="domain" description="Spt4/RpoE2 zinc finger" evidence="7">
    <location>
        <begin position="14"/>
        <end position="70"/>
    </location>
</feature>
<proteinExistence type="inferred from homology"/>
<protein>
    <recommendedName>
        <fullName evidence="7">Spt4/RpoE2 zinc finger domain-containing protein</fullName>
    </recommendedName>
</protein>
<dbReference type="Gene3D" id="3.30.40.210">
    <property type="match status" value="1"/>
</dbReference>
<dbReference type="SUPFAM" id="SSF56235">
    <property type="entry name" value="N-terminal nucleophile aminohydrolases (Ntn hydrolases)"/>
    <property type="match status" value="1"/>
</dbReference>